<sequence length="49" mass="5796">MAEFFVFKIHSHFCFYCIGLKIKRGLKGLKSLCVCVKTYHYCLRIVITH</sequence>
<organism evidence="1 2">
    <name type="scientific">Helicobacter pylori Hp P-11b</name>
    <dbReference type="NCBI Taxonomy" id="992106"/>
    <lineage>
        <taxon>Bacteria</taxon>
        <taxon>Pseudomonadati</taxon>
        <taxon>Campylobacterota</taxon>
        <taxon>Epsilonproteobacteria</taxon>
        <taxon>Campylobacterales</taxon>
        <taxon>Helicobacteraceae</taxon>
        <taxon>Helicobacter</taxon>
    </lineage>
</organism>
<gene>
    <name evidence="1" type="ORF">HPHPP11B_0435</name>
</gene>
<protein>
    <submittedName>
        <fullName evidence="1">Uncharacterized protein</fullName>
    </submittedName>
</protein>
<proteinExistence type="predicted"/>
<dbReference type="EMBL" id="AKQH01000003">
    <property type="protein sequence ID" value="EJC29864.1"/>
    <property type="molecule type" value="Genomic_DNA"/>
</dbReference>
<evidence type="ECO:0000313" key="2">
    <source>
        <dbReference type="Proteomes" id="UP000005601"/>
    </source>
</evidence>
<evidence type="ECO:0000313" key="1">
    <source>
        <dbReference type="EMBL" id="EJC29864.1"/>
    </source>
</evidence>
<dbReference type="Proteomes" id="UP000005601">
    <property type="component" value="Unassembled WGS sequence"/>
</dbReference>
<accession>J0GX63</accession>
<dbReference type="AlphaFoldDB" id="J0GX63"/>
<reference evidence="1 2" key="1">
    <citation type="submission" date="2012-05" db="EMBL/GenBank/DDBJ databases">
        <title>Genome sequence of Helicobacter pylori Hp P-11b.</title>
        <authorList>
            <person name="Blanchard T.G."/>
            <person name="Czinn S.J."/>
            <person name="McCracken C."/>
            <person name="Abolude K."/>
            <person name="Maroo A."/>
            <person name="Santana-Cruz I."/>
            <person name="Tallon L.J."/>
            <person name="Ficke F.W.F."/>
        </authorList>
    </citation>
    <scope>NUCLEOTIDE SEQUENCE [LARGE SCALE GENOMIC DNA]</scope>
    <source>
        <strain evidence="1 2">Hp P-11b</strain>
    </source>
</reference>
<dbReference type="PATRIC" id="fig|992106.3.peg.422"/>
<comment type="caution">
    <text evidence="1">The sequence shown here is derived from an EMBL/GenBank/DDBJ whole genome shotgun (WGS) entry which is preliminary data.</text>
</comment>
<name>J0GX63_HELPX</name>